<feature type="coiled-coil region" evidence="6">
    <location>
        <begin position="1"/>
        <end position="28"/>
    </location>
</feature>
<dbReference type="EC" id="2.1.1.72" evidence="1"/>
<protein>
    <recommendedName>
        <fullName evidence="1">site-specific DNA-methyltransferase (adenine-specific)</fullName>
        <ecNumber evidence="1">2.1.1.72</ecNumber>
    </recommendedName>
</protein>
<evidence type="ECO:0000256" key="5">
    <source>
        <dbReference type="ARBA" id="ARBA00047942"/>
    </source>
</evidence>
<dbReference type="Pfam" id="PF07669">
    <property type="entry name" value="Eco57I"/>
    <property type="match status" value="1"/>
</dbReference>
<evidence type="ECO:0000256" key="2">
    <source>
        <dbReference type="ARBA" id="ARBA00022603"/>
    </source>
</evidence>
<evidence type="ECO:0000256" key="6">
    <source>
        <dbReference type="SAM" id="Coils"/>
    </source>
</evidence>
<keyword evidence="2 10" id="KW-0489">Methyltransferase</keyword>
<proteinExistence type="predicted"/>
<dbReference type="Proteomes" id="UP001596496">
    <property type="component" value="Unassembled WGS sequence"/>
</dbReference>
<feature type="coiled-coil region" evidence="6">
    <location>
        <begin position="1087"/>
        <end position="1141"/>
    </location>
</feature>
<dbReference type="InterPro" id="IPR011639">
    <property type="entry name" value="MethylTrfase_TaqI-like_dom"/>
</dbReference>
<dbReference type="PROSITE" id="PS00092">
    <property type="entry name" value="N6_MTASE"/>
    <property type="match status" value="1"/>
</dbReference>
<keyword evidence="3 10" id="KW-0808">Transferase</keyword>
<sequence length="1286" mass="145633">MIDRKALLADLQKQVKALEKDLRGQAETATEITASNGAAAPARKVRDRLHAEYDLAFKLGRTAATWTAWRDERVTQAAAAWVLGTVFVRFCEDNGLLTSPYLAGPSTERMVLAEEAQEEFFRVNPAETDRGWLLAAFGEIGGSQAGALLFDRKHNPLYQIPVSHDAAKELIAFWRRRGEDGRLVHDFVSDDWDTRFLGDLYQDLSEAARKTYALLQTPEFVEEFILDYTLTPAIAEFGHEELRMIDPTCGSGHFVLGAFHRLLAEWVRHAPTRDARELVRLALKSVHGVDLNPFAIAIARFRLFIAALKASGFTTLDEAKPYEFPLNLAIGDSLIKARQLAIPGMESEAAVLRGATDQGALFTTPNEQGDLFAQSEEPVEPTPRDELAEFAYDTEDVHSFPRILTTGTYHVVVGNPPYITVKDKKLNDLYRELYDACSGQYALSIPFAQRFFELACTSDEDGRNAGYVGQITANSFMKREFGRKFIEQYLAHDIELSHVIDTSGAYIPGHGTPTIVLFGKNKRWKRAPTIRAVLGIRGEPGPPQDPSQGHVWQAITSQVNKPGSSSVWLSVSDIPRRKLATYPWSLAGGGAAEAKESIESGAVQRLETKAATGVATTTGDDEAFLVPGHFKKRFPDLPTSTIIEGDEVRDYTISENTLTVWPYTNNLETLSLTTSLLKWFWPNRRSLQRRKRFSVAIENIEQIAWYEYRELYRSKLDTPELIAFSTVATHNHFVFSGEKRVFNRHAPVIKLRTRAIRDQHLELTAILNSSTACFWLKQVSHDKGSQGVNEGFKSQEWERFYEFTGTKLRSFPLPAKLPLNRGSYMAEIAQQLLSVSPSNMKAQIVPNHEGLRLVRNEWHSLRLQMITLQEELDWEVYSLYGLLDEELTAPVEVVPELRLGERAFEIVLARRMARGEVETQWFARHGSTPITELPEHWAPEYKAVVERRIALIETDRNIGLIERPEYKRRWATEGWDSLQAKALRSWLLDRCEARELWFHDVDGIPDQPRMLSTAQLADLLRPDADFVSVAELYAPGKELDKVVAELVADEHVPYLAQLRYKDSGLDKRADWEDVWDRQRHEDAAQSVADAAKEAADQQRKIAEAAQKSGDETAAKHAFDEWAELDARYRALEAEVERIRNAIPVPPKYGSGDFLKNSYWRNRGKLDVAKERFISYPHASRDGDPTLLLGWAGWDHREQAQALATAIVDREQNHGWQADRLAPLLAGLREVLPWVRQWHDDFDPHYSGTPADVYEGFLNQTRDRLNLGDDDLTAWRPPKTSRTRRSA</sequence>
<accession>A0ABW2NZG9</accession>
<evidence type="ECO:0000256" key="4">
    <source>
        <dbReference type="ARBA" id="ARBA00022691"/>
    </source>
</evidence>
<feature type="domain" description="Type II methyltransferase M.TaqI-like" evidence="8">
    <location>
        <begin position="285"/>
        <end position="503"/>
    </location>
</feature>
<gene>
    <name evidence="10" type="primary">pglX</name>
    <name evidence="10" type="ORF">ACFQSB_07300</name>
</gene>
<dbReference type="Pfam" id="PF22654">
    <property type="entry name" value="DUF7008"/>
    <property type="match status" value="1"/>
</dbReference>
<dbReference type="PRINTS" id="PR00507">
    <property type="entry name" value="N12N6MTFRASE"/>
</dbReference>
<evidence type="ECO:0000256" key="3">
    <source>
        <dbReference type="ARBA" id="ARBA00022679"/>
    </source>
</evidence>
<dbReference type="SUPFAM" id="SSF53335">
    <property type="entry name" value="S-adenosyl-L-methionine-dependent methyltransferases"/>
    <property type="match status" value="1"/>
</dbReference>
<organism evidence="10 11">
    <name type="scientific">Sphaerisporangium rhizosphaerae</name>
    <dbReference type="NCBI Taxonomy" id="2269375"/>
    <lineage>
        <taxon>Bacteria</taxon>
        <taxon>Bacillati</taxon>
        <taxon>Actinomycetota</taxon>
        <taxon>Actinomycetes</taxon>
        <taxon>Streptosporangiales</taxon>
        <taxon>Streptosporangiaceae</taxon>
        <taxon>Sphaerisporangium</taxon>
    </lineage>
</organism>
<dbReference type="InterPro" id="IPR054277">
    <property type="entry name" value="DUF7008"/>
</dbReference>
<evidence type="ECO:0000313" key="10">
    <source>
        <dbReference type="EMBL" id="MFC7382008.1"/>
    </source>
</evidence>
<comment type="catalytic activity">
    <reaction evidence="5">
        <text>a 2'-deoxyadenosine in DNA + S-adenosyl-L-methionine = an N(6)-methyl-2'-deoxyadenosine in DNA + S-adenosyl-L-homocysteine + H(+)</text>
        <dbReference type="Rhea" id="RHEA:15197"/>
        <dbReference type="Rhea" id="RHEA-COMP:12418"/>
        <dbReference type="Rhea" id="RHEA-COMP:12419"/>
        <dbReference type="ChEBI" id="CHEBI:15378"/>
        <dbReference type="ChEBI" id="CHEBI:57856"/>
        <dbReference type="ChEBI" id="CHEBI:59789"/>
        <dbReference type="ChEBI" id="CHEBI:90615"/>
        <dbReference type="ChEBI" id="CHEBI:90616"/>
        <dbReference type="EC" id="2.1.1.72"/>
    </reaction>
</comment>
<dbReference type="InterPro" id="IPR029063">
    <property type="entry name" value="SAM-dependent_MTases_sf"/>
</dbReference>
<evidence type="ECO:0000256" key="1">
    <source>
        <dbReference type="ARBA" id="ARBA00011900"/>
    </source>
</evidence>
<dbReference type="InterPro" id="IPR050953">
    <property type="entry name" value="N4_N6_ade-DNA_methylase"/>
</dbReference>
<keyword evidence="6" id="KW-0175">Coiled coil</keyword>
<feature type="domain" description="DUF7008" evidence="9">
    <location>
        <begin position="865"/>
        <end position="1284"/>
    </location>
</feature>
<reference evidence="11" key="1">
    <citation type="journal article" date="2019" name="Int. J. Syst. Evol. Microbiol.">
        <title>The Global Catalogue of Microorganisms (GCM) 10K type strain sequencing project: providing services to taxonomists for standard genome sequencing and annotation.</title>
        <authorList>
            <consortium name="The Broad Institute Genomics Platform"/>
            <consortium name="The Broad Institute Genome Sequencing Center for Infectious Disease"/>
            <person name="Wu L."/>
            <person name="Ma J."/>
        </authorList>
    </citation>
    <scope>NUCLEOTIDE SEQUENCE [LARGE SCALE GENOMIC DNA]</scope>
    <source>
        <strain evidence="11">CECT 7649</strain>
    </source>
</reference>
<dbReference type="NCBIfam" id="NF033451">
    <property type="entry name" value="BREX_2_MTaseX"/>
    <property type="match status" value="1"/>
</dbReference>
<keyword evidence="4" id="KW-0949">S-adenosyl-L-methionine</keyword>
<feature type="region of interest" description="Disordered" evidence="7">
    <location>
        <begin position="1267"/>
        <end position="1286"/>
    </location>
</feature>
<dbReference type="GO" id="GO:0009007">
    <property type="term" value="F:site-specific DNA-methyltransferase (adenine-specific) activity"/>
    <property type="evidence" value="ECO:0007669"/>
    <property type="project" value="UniProtKB-EC"/>
</dbReference>
<evidence type="ECO:0000256" key="7">
    <source>
        <dbReference type="SAM" id="MobiDB-lite"/>
    </source>
</evidence>
<dbReference type="GO" id="GO:0032259">
    <property type="term" value="P:methylation"/>
    <property type="evidence" value="ECO:0007669"/>
    <property type="project" value="UniProtKB-KW"/>
</dbReference>
<evidence type="ECO:0000259" key="9">
    <source>
        <dbReference type="Pfam" id="PF22654"/>
    </source>
</evidence>
<name>A0ABW2NZG9_9ACTN</name>
<evidence type="ECO:0000259" key="8">
    <source>
        <dbReference type="Pfam" id="PF07669"/>
    </source>
</evidence>
<evidence type="ECO:0000313" key="11">
    <source>
        <dbReference type="Proteomes" id="UP001596496"/>
    </source>
</evidence>
<comment type="caution">
    <text evidence="10">The sequence shown here is derived from an EMBL/GenBank/DDBJ whole genome shotgun (WGS) entry which is preliminary data.</text>
</comment>
<keyword evidence="11" id="KW-1185">Reference proteome</keyword>
<dbReference type="RefSeq" id="WP_380825099.1">
    <property type="nucleotide sequence ID" value="NZ_JBHTCG010000004.1"/>
</dbReference>
<dbReference type="EMBL" id="JBHTCG010000004">
    <property type="protein sequence ID" value="MFC7382008.1"/>
    <property type="molecule type" value="Genomic_DNA"/>
</dbReference>
<dbReference type="PANTHER" id="PTHR33841:SF1">
    <property type="entry name" value="DNA METHYLTRANSFERASE A"/>
    <property type="match status" value="1"/>
</dbReference>
<dbReference type="InterPro" id="IPR002052">
    <property type="entry name" value="DNA_methylase_N6_adenine_CS"/>
</dbReference>
<dbReference type="PANTHER" id="PTHR33841">
    <property type="entry name" value="DNA METHYLTRANSFERASE YEEA-RELATED"/>
    <property type="match status" value="1"/>
</dbReference>
<dbReference type="Gene3D" id="3.40.50.150">
    <property type="entry name" value="Vaccinia Virus protein VP39"/>
    <property type="match status" value="1"/>
</dbReference>